<protein>
    <submittedName>
        <fullName evidence="1">Uncharacterized protein</fullName>
    </submittedName>
</protein>
<evidence type="ECO:0000313" key="2">
    <source>
        <dbReference type="Proteomes" id="UP000011976"/>
    </source>
</evidence>
<reference evidence="2" key="1">
    <citation type="journal article" date="2013" name="Genome Announc.">
        <title>Genome sequence of the basidiomycetous yeast Pseudozyma antarctica T-34, a producer of the glycolipid biosurfactants mannosylerythritol lipids.</title>
        <authorList>
            <person name="Morita T."/>
            <person name="Koike H."/>
            <person name="Koyama Y."/>
            <person name="Hagiwara H."/>
            <person name="Ito E."/>
            <person name="Fukuoka T."/>
            <person name="Imura T."/>
            <person name="Machida M."/>
            <person name="Kitamoto D."/>
        </authorList>
    </citation>
    <scope>NUCLEOTIDE SEQUENCE [LARGE SCALE GENOMIC DNA]</scope>
    <source>
        <strain evidence="2">T-34</strain>
    </source>
</reference>
<accession>M9LLH5</accession>
<proteinExistence type="predicted"/>
<sequence>MCSYVVENANRSMSSGCLLIIQPTERIVNPTNLIIKDQLAAAAGLVEPPTKSFDPNTTHLQCNLFFVVQAGKSGEQRKSFHLAKVKAYNLDNLDKVRKFFWHPNATMSKMEWATINMRKLAKHHNANRQVLAGLSQCMSYIPAHRVAFILFTTGLTTVFLRYNYIKQPHGLDTLVNLKYFVVHGCA</sequence>
<dbReference type="AlphaFoldDB" id="M9LLH5"/>
<organism evidence="1 2">
    <name type="scientific">Pseudozyma antarctica (strain T-34)</name>
    <name type="common">Yeast</name>
    <name type="synonym">Candida antarctica</name>
    <dbReference type="NCBI Taxonomy" id="1151754"/>
    <lineage>
        <taxon>Eukaryota</taxon>
        <taxon>Fungi</taxon>
        <taxon>Dikarya</taxon>
        <taxon>Basidiomycota</taxon>
        <taxon>Ustilaginomycotina</taxon>
        <taxon>Ustilaginomycetes</taxon>
        <taxon>Ustilaginales</taxon>
        <taxon>Ustilaginaceae</taxon>
        <taxon>Moesziomyces</taxon>
    </lineage>
</organism>
<dbReference type="EMBL" id="DF196773">
    <property type="protein sequence ID" value="GAC72371.1"/>
    <property type="molecule type" value="Genomic_DNA"/>
</dbReference>
<evidence type="ECO:0000313" key="1">
    <source>
        <dbReference type="EMBL" id="GAC72371.1"/>
    </source>
</evidence>
<dbReference type="Proteomes" id="UP000011976">
    <property type="component" value="Unassembled WGS sequence"/>
</dbReference>
<name>M9LLH5_PSEA3</name>
<gene>
    <name evidence="1" type="ORF">PANT_7c00068</name>
</gene>